<reference evidence="2 3" key="1">
    <citation type="journal article" date="2003" name="DNA Res.">
        <title>Complete genome structure of Gloeobacter violaceus PCC 7421, a cyanobacterium that lacks thylakoids.</title>
        <authorList>
            <person name="Nakamura Y."/>
            <person name="Kaneko T."/>
            <person name="Sato S."/>
            <person name="Mimuro M."/>
            <person name="Miyashita H."/>
            <person name="Tsuchiya T."/>
            <person name="Sasamoto S."/>
            <person name="Watanabe A."/>
            <person name="Kawashima K."/>
            <person name="Kishida Y."/>
            <person name="Kiyokawa C."/>
            <person name="Kohara M."/>
            <person name="Matsumoto M."/>
            <person name="Matsuno A."/>
            <person name="Nakazaki N."/>
            <person name="Shimpo S."/>
            <person name="Takeuchi C."/>
            <person name="Yamada M."/>
            <person name="Tabata S."/>
        </authorList>
    </citation>
    <scope>NUCLEOTIDE SEQUENCE [LARGE SCALE GENOMIC DNA]</scope>
    <source>
        <strain evidence="3">ATCC 29082 / PCC 7421</strain>
    </source>
</reference>
<organism evidence="2 3">
    <name type="scientific">Gloeobacter violaceus (strain ATCC 29082 / PCC 7421)</name>
    <dbReference type="NCBI Taxonomy" id="251221"/>
    <lineage>
        <taxon>Bacteria</taxon>
        <taxon>Bacillati</taxon>
        <taxon>Cyanobacteriota</taxon>
        <taxon>Cyanophyceae</taxon>
        <taxon>Gloeobacterales</taxon>
        <taxon>Gloeobacteraceae</taxon>
        <taxon>Gloeobacter</taxon>
    </lineage>
</organism>
<dbReference type="AlphaFoldDB" id="Q7NGM1"/>
<sequence>MSTPTVGELLKQRFAEHGFDKPDNAIPITHIPPVDWAIRFHIDRHDVTHILMEAPNTPLGEAYVGGAEAASLGIPRLAAIVGFALICRLDADFDRVPRRAMLLSMLQGYDRHLYCRTKIVTGQPGVYRVEDVLPLTLAEARRLTGIVGMDPPRCAAPLGKGGQGGIQRATAPAPPRPRSGGFPGG</sequence>
<evidence type="ECO:0000256" key="1">
    <source>
        <dbReference type="SAM" id="MobiDB-lite"/>
    </source>
</evidence>
<reference evidence="2 3" key="2">
    <citation type="journal article" date="2003" name="DNA Res.">
        <title>Complete genome structure of Gloeobacter violaceus PCC 7421, a cyanobacterium that lacks thylakoids (supplement).</title>
        <authorList>
            <person name="Nakamura Y."/>
            <person name="Kaneko T."/>
            <person name="Sato S."/>
            <person name="Mimuro M."/>
            <person name="Miyashita H."/>
            <person name="Tsuchiya T."/>
            <person name="Sasamoto S."/>
            <person name="Watanabe A."/>
            <person name="Kawashima K."/>
            <person name="Kishida Y."/>
            <person name="Kiyokawa C."/>
            <person name="Kohara M."/>
            <person name="Matsumoto M."/>
            <person name="Matsuno A."/>
            <person name="Nakazaki N."/>
            <person name="Shimpo S."/>
            <person name="Takeuchi C."/>
            <person name="Yamada M."/>
            <person name="Tabata S."/>
        </authorList>
    </citation>
    <scope>NUCLEOTIDE SEQUENCE [LARGE SCALE GENOMIC DNA]</scope>
    <source>
        <strain evidence="3">ATCC 29082 / PCC 7421</strain>
    </source>
</reference>
<keyword evidence="3" id="KW-1185">Reference proteome</keyword>
<accession>Q7NGM1</accession>
<dbReference type="KEGG" id="gvi:glr3148"/>
<name>Q7NGM1_GLOVI</name>
<evidence type="ECO:0000313" key="2">
    <source>
        <dbReference type="EMBL" id="BAC91089.1"/>
    </source>
</evidence>
<dbReference type="EnsemblBacteria" id="BAC91089">
    <property type="protein sequence ID" value="BAC91089"/>
    <property type="gene ID" value="BAC91089"/>
</dbReference>
<dbReference type="InParanoid" id="Q7NGM1"/>
<dbReference type="Proteomes" id="UP000000557">
    <property type="component" value="Chromosome"/>
</dbReference>
<dbReference type="OrthoDB" id="9832893at2"/>
<proteinExistence type="predicted"/>
<dbReference type="EMBL" id="BA000045">
    <property type="protein sequence ID" value="BAC91089.1"/>
    <property type="molecule type" value="Genomic_DNA"/>
</dbReference>
<dbReference type="RefSeq" id="WP_011143140.1">
    <property type="nucleotide sequence ID" value="NC_005125.1"/>
</dbReference>
<dbReference type="STRING" id="251221.gene:10760654"/>
<feature type="region of interest" description="Disordered" evidence="1">
    <location>
        <begin position="158"/>
        <end position="185"/>
    </location>
</feature>
<dbReference type="HOGENOM" id="CLU_1459357_0_0_3"/>
<evidence type="ECO:0000313" key="3">
    <source>
        <dbReference type="Proteomes" id="UP000000557"/>
    </source>
</evidence>
<gene>
    <name evidence="2" type="ordered locus">glr3148</name>
</gene>
<protein>
    <submittedName>
        <fullName evidence="2">Glr3148 protein</fullName>
    </submittedName>
</protein>